<sequence>MKIRLIPPLFSRILLPAFVMLFVLLTVISGSARAQTKPVALFLQENLDIHGTQLPIDKDLERILIYFERESGLRFDWRMLPWNRAQMLGRNGDGIVFGLSKSPERLKYFQFSQPVVSEKIWAVTYGEPRQNFRTLEDLRGKVVSIGRGFSHGMDFEKARNVVFTVQEDSASSGARFKKLMNKRSDLMLWPVRQLNTAAQVEDYLNNKLIPGFNDPELKGKRFHVSQKPVFYDTVHFAVAQGQYQEELARLNEVIRRGTESGELPKLMAKFY</sequence>
<comment type="caution">
    <text evidence="2">The sequence shown here is derived from an EMBL/GenBank/DDBJ whole genome shotgun (WGS) entry which is preliminary data.</text>
</comment>
<dbReference type="Gene3D" id="3.40.190.10">
    <property type="entry name" value="Periplasmic binding protein-like II"/>
    <property type="match status" value="2"/>
</dbReference>
<dbReference type="RefSeq" id="WP_186903862.1">
    <property type="nucleotide sequence ID" value="NZ_JACOGD010000005.1"/>
</dbReference>
<protein>
    <submittedName>
        <fullName evidence="2">Transporter substrate-binding domain-containing protein</fullName>
    </submittedName>
</protein>
<evidence type="ECO:0000313" key="3">
    <source>
        <dbReference type="Proteomes" id="UP000654304"/>
    </source>
</evidence>
<keyword evidence="3" id="KW-1185">Reference proteome</keyword>
<gene>
    <name evidence="2" type="ORF">H8K43_10875</name>
</gene>
<evidence type="ECO:0000313" key="2">
    <source>
        <dbReference type="EMBL" id="MBC3932179.1"/>
    </source>
</evidence>
<dbReference type="Pfam" id="PF00497">
    <property type="entry name" value="SBP_bac_3"/>
    <property type="match status" value="1"/>
</dbReference>
<accession>A0ABR7A5J7</accession>
<dbReference type="EMBL" id="JACOGD010000005">
    <property type="protein sequence ID" value="MBC3932179.1"/>
    <property type="molecule type" value="Genomic_DNA"/>
</dbReference>
<evidence type="ECO:0000259" key="1">
    <source>
        <dbReference type="Pfam" id="PF00497"/>
    </source>
</evidence>
<dbReference type="SUPFAM" id="SSF53850">
    <property type="entry name" value="Periplasmic binding protein-like II"/>
    <property type="match status" value="1"/>
</dbReference>
<name>A0ABR7A5J7_9BURK</name>
<feature type="domain" description="Solute-binding protein family 3/N-terminal" evidence="1">
    <location>
        <begin position="68"/>
        <end position="270"/>
    </location>
</feature>
<dbReference type="InterPro" id="IPR001638">
    <property type="entry name" value="Solute-binding_3/MltF_N"/>
</dbReference>
<dbReference type="Proteomes" id="UP000654304">
    <property type="component" value="Unassembled WGS sequence"/>
</dbReference>
<organism evidence="2 3">
    <name type="scientific">Undibacterium curvum</name>
    <dbReference type="NCBI Taxonomy" id="2762294"/>
    <lineage>
        <taxon>Bacteria</taxon>
        <taxon>Pseudomonadati</taxon>
        <taxon>Pseudomonadota</taxon>
        <taxon>Betaproteobacteria</taxon>
        <taxon>Burkholderiales</taxon>
        <taxon>Oxalobacteraceae</taxon>
        <taxon>Undibacterium</taxon>
    </lineage>
</organism>
<proteinExistence type="predicted"/>
<reference evidence="2 3" key="1">
    <citation type="submission" date="2020-08" db="EMBL/GenBank/DDBJ databases">
        <title>Novel species isolated from subtropical streams in China.</title>
        <authorList>
            <person name="Lu H."/>
        </authorList>
    </citation>
    <scope>NUCLEOTIDE SEQUENCE [LARGE SCALE GENOMIC DNA]</scope>
    <source>
        <strain evidence="2 3">CY22W</strain>
    </source>
</reference>